<evidence type="ECO:0000313" key="3">
    <source>
        <dbReference type="WBParaSite" id="PTRK_0000771100.1"/>
    </source>
</evidence>
<reference evidence="3" key="1">
    <citation type="submission" date="2017-02" db="UniProtKB">
        <authorList>
            <consortium name="WormBaseParasite"/>
        </authorList>
    </citation>
    <scope>IDENTIFICATION</scope>
</reference>
<dbReference type="WBParaSite" id="PTRK_0000771100.1">
    <property type="protein sequence ID" value="PTRK_0000771100.1"/>
    <property type="gene ID" value="PTRK_0000771100"/>
</dbReference>
<dbReference type="Proteomes" id="UP000038045">
    <property type="component" value="Unplaced"/>
</dbReference>
<organism evidence="2 3">
    <name type="scientific">Parastrongyloides trichosuri</name>
    <name type="common">Possum-specific nematode worm</name>
    <dbReference type="NCBI Taxonomy" id="131310"/>
    <lineage>
        <taxon>Eukaryota</taxon>
        <taxon>Metazoa</taxon>
        <taxon>Ecdysozoa</taxon>
        <taxon>Nematoda</taxon>
        <taxon>Chromadorea</taxon>
        <taxon>Rhabditida</taxon>
        <taxon>Tylenchina</taxon>
        <taxon>Panagrolaimomorpha</taxon>
        <taxon>Strongyloidoidea</taxon>
        <taxon>Strongyloididae</taxon>
        <taxon>Parastrongyloides</taxon>
    </lineage>
</organism>
<feature type="region of interest" description="Disordered" evidence="1">
    <location>
        <begin position="204"/>
        <end position="227"/>
    </location>
</feature>
<accession>A0A0N4ZIF7</accession>
<feature type="compositionally biased region" description="Basic and acidic residues" evidence="1">
    <location>
        <begin position="204"/>
        <end position="217"/>
    </location>
</feature>
<keyword evidence="2" id="KW-1185">Reference proteome</keyword>
<dbReference type="AlphaFoldDB" id="A0A0N4ZIF7"/>
<protein>
    <submittedName>
        <fullName evidence="3">Elongator complex protein 5</fullName>
    </submittedName>
</protein>
<sequence>MKLEQLWSSGKDSDKIIVVEMKTSIREDSHFRGLGDLFAKETLTNKRYHNLSLYNEKKSINIINRNPSNQVFVIFSLWEFISMCSVNEKAILNWKYIIQNLAKNNRIIIFAEPTIDENGLELSNFEIGSEHNEIKKLRYLADQYWIAIGEGNKDVFYFQRTHYTNKKFFNKDYVTIQNIDGEKIFSYSKDHPLGLDNKVKVDEKGMNPVKPKDDLRFDQNQGTNDEKSLPFLAQQNNSGCLIEMGSNTVVKAGGRIIFQEDEYMDDEDDDLDI</sequence>
<name>A0A0N4ZIF7_PARTI</name>
<evidence type="ECO:0000256" key="1">
    <source>
        <dbReference type="SAM" id="MobiDB-lite"/>
    </source>
</evidence>
<evidence type="ECO:0000313" key="2">
    <source>
        <dbReference type="Proteomes" id="UP000038045"/>
    </source>
</evidence>
<proteinExistence type="predicted"/>